<evidence type="ECO:0000313" key="2">
    <source>
        <dbReference type="Proteomes" id="UP000663671"/>
    </source>
</evidence>
<proteinExistence type="predicted"/>
<dbReference type="EMBL" id="CP069115">
    <property type="protein sequence ID" value="QSS65356.1"/>
    <property type="molecule type" value="Genomic_DNA"/>
</dbReference>
<accession>A0A8A1MFS9</accession>
<evidence type="ECO:0000313" key="1">
    <source>
        <dbReference type="EMBL" id="QSS65356.1"/>
    </source>
</evidence>
<reference evidence="1" key="1">
    <citation type="submission" date="2021-01" db="EMBL/GenBank/DDBJ databases">
        <title>Chromosome-level genome assembly of a human fungal pathogen reveals clustering of transcriptionally co-regulated genes.</title>
        <authorList>
            <person name="Voorhies M."/>
            <person name="Cohen S."/>
            <person name="Shea T.P."/>
            <person name="Petrus S."/>
            <person name="Munoz J.F."/>
            <person name="Poplawski S."/>
            <person name="Goldman W.E."/>
            <person name="Michael T."/>
            <person name="Cuomo C.A."/>
            <person name="Sil A."/>
            <person name="Beyhan S."/>
        </authorList>
    </citation>
    <scope>NUCLEOTIDE SEQUENCE</scope>
    <source>
        <strain evidence="1">WU24</strain>
    </source>
</reference>
<name>A0A8A1MFS9_AJECA</name>
<gene>
    <name evidence="1" type="ORF">I7I51_06198</name>
</gene>
<dbReference type="AlphaFoldDB" id="A0A8A1MFS9"/>
<sequence length="145" mass="16078">MYLFLLPTSHNTWPWRILIDRLVCPLVIRRNACQEGRVILVPGKPPVRRVAFIGSSGGFLRRARGFTQDQLLILTRGWAFSSLSSASYISNQGPYGQRNLRFGTAANCPPKTLGAQGSLSMIGTFRTRTPPPKKTSCQQPGCRLC</sequence>
<dbReference type="Proteomes" id="UP000663671">
    <property type="component" value="Chromosome 3"/>
</dbReference>
<organism evidence="1 2">
    <name type="scientific">Ajellomyces capsulatus</name>
    <name type="common">Darling's disease fungus</name>
    <name type="synonym">Histoplasma capsulatum</name>
    <dbReference type="NCBI Taxonomy" id="5037"/>
    <lineage>
        <taxon>Eukaryota</taxon>
        <taxon>Fungi</taxon>
        <taxon>Dikarya</taxon>
        <taxon>Ascomycota</taxon>
        <taxon>Pezizomycotina</taxon>
        <taxon>Eurotiomycetes</taxon>
        <taxon>Eurotiomycetidae</taxon>
        <taxon>Onygenales</taxon>
        <taxon>Ajellomycetaceae</taxon>
        <taxon>Histoplasma</taxon>
    </lineage>
</organism>
<dbReference type="VEuPathDB" id="FungiDB:I7I51_06198"/>
<protein>
    <submittedName>
        <fullName evidence="1">Uncharacterized protein</fullName>
    </submittedName>
</protein>